<protein>
    <submittedName>
        <fullName evidence="2">Uncharacterized protein</fullName>
    </submittedName>
</protein>
<evidence type="ECO:0000256" key="1">
    <source>
        <dbReference type="SAM" id="MobiDB-lite"/>
    </source>
</evidence>
<gene>
    <name evidence="2" type="ORF">K469DRAFT_468646</name>
</gene>
<evidence type="ECO:0000313" key="2">
    <source>
        <dbReference type="EMBL" id="KAF2187109.1"/>
    </source>
</evidence>
<dbReference type="OrthoDB" id="5310629at2759"/>
<accession>A0A6A6E965</accession>
<feature type="non-terminal residue" evidence="2">
    <location>
        <position position="137"/>
    </location>
</feature>
<name>A0A6A6E965_9PEZI</name>
<proteinExistence type="predicted"/>
<feature type="compositionally biased region" description="Polar residues" evidence="1">
    <location>
        <begin position="1"/>
        <end position="12"/>
    </location>
</feature>
<reference evidence="2" key="1">
    <citation type="journal article" date="2020" name="Stud. Mycol.">
        <title>101 Dothideomycetes genomes: a test case for predicting lifestyles and emergence of pathogens.</title>
        <authorList>
            <person name="Haridas S."/>
            <person name="Albert R."/>
            <person name="Binder M."/>
            <person name="Bloem J."/>
            <person name="Labutti K."/>
            <person name="Salamov A."/>
            <person name="Andreopoulos B."/>
            <person name="Baker S."/>
            <person name="Barry K."/>
            <person name="Bills G."/>
            <person name="Bluhm B."/>
            <person name="Cannon C."/>
            <person name="Castanera R."/>
            <person name="Culley D."/>
            <person name="Daum C."/>
            <person name="Ezra D."/>
            <person name="Gonzalez J."/>
            <person name="Henrissat B."/>
            <person name="Kuo A."/>
            <person name="Liang C."/>
            <person name="Lipzen A."/>
            <person name="Lutzoni F."/>
            <person name="Magnuson J."/>
            <person name="Mondo S."/>
            <person name="Nolan M."/>
            <person name="Ohm R."/>
            <person name="Pangilinan J."/>
            <person name="Park H.-J."/>
            <person name="Ramirez L."/>
            <person name="Alfaro M."/>
            <person name="Sun H."/>
            <person name="Tritt A."/>
            <person name="Yoshinaga Y."/>
            <person name="Zwiers L.-H."/>
            <person name="Turgeon B."/>
            <person name="Goodwin S."/>
            <person name="Spatafora J."/>
            <person name="Crous P."/>
            <person name="Grigoriev I."/>
        </authorList>
    </citation>
    <scope>NUCLEOTIDE SEQUENCE</scope>
    <source>
        <strain evidence="2">CBS 207.26</strain>
    </source>
</reference>
<feature type="non-terminal residue" evidence="2">
    <location>
        <position position="1"/>
    </location>
</feature>
<feature type="region of interest" description="Disordered" evidence="1">
    <location>
        <begin position="114"/>
        <end position="137"/>
    </location>
</feature>
<feature type="compositionally biased region" description="Basic and acidic residues" evidence="1">
    <location>
        <begin position="114"/>
        <end position="127"/>
    </location>
</feature>
<evidence type="ECO:0000313" key="3">
    <source>
        <dbReference type="Proteomes" id="UP000800200"/>
    </source>
</evidence>
<feature type="compositionally biased region" description="Acidic residues" evidence="1">
    <location>
        <begin position="72"/>
        <end position="83"/>
    </location>
</feature>
<sequence length="137" mass="14587">TPNPISPVNRTDSFPHKTSPAVASTRPFIEMNTPAINETPVELDSIPTSPQEVKRRDTDGSGRVGVVSPNLGEEEGIQEEFLGEGEKGEGGKLREKRAKMLATRSKDPAVLVDLPKDPTAEEVEAAKSAEGTVTPGL</sequence>
<keyword evidence="3" id="KW-1185">Reference proteome</keyword>
<dbReference type="EMBL" id="ML994628">
    <property type="protein sequence ID" value="KAF2187109.1"/>
    <property type="molecule type" value="Genomic_DNA"/>
</dbReference>
<feature type="region of interest" description="Disordered" evidence="1">
    <location>
        <begin position="1"/>
        <end position="94"/>
    </location>
</feature>
<organism evidence="2 3">
    <name type="scientific">Zopfia rhizophila CBS 207.26</name>
    <dbReference type="NCBI Taxonomy" id="1314779"/>
    <lineage>
        <taxon>Eukaryota</taxon>
        <taxon>Fungi</taxon>
        <taxon>Dikarya</taxon>
        <taxon>Ascomycota</taxon>
        <taxon>Pezizomycotina</taxon>
        <taxon>Dothideomycetes</taxon>
        <taxon>Dothideomycetes incertae sedis</taxon>
        <taxon>Zopfiaceae</taxon>
        <taxon>Zopfia</taxon>
    </lineage>
</organism>
<dbReference type="AlphaFoldDB" id="A0A6A6E965"/>
<dbReference type="Proteomes" id="UP000800200">
    <property type="component" value="Unassembled WGS sequence"/>
</dbReference>
<feature type="compositionally biased region" description="Basic and acidic residues" evidence="1">
    <location>
        <begin position="84"/>
        <end position="93"/>
    </location>
</feature>